<name>A0A851F346_PITSO</name>
<dbReference type="PROSITE" id="PS50835">
    <property type="entry name" value="IG_LIKE"/>
    <property type="match status" value="1"/>
</dbReference>
<comment type="caution">
    <text evidence="5">The sequence shown here is derived from an EMBL/GenBank/DDBJ whole genome shotgun (WGS) entry which is preliminary data.</text>
</comment>
<dbReference type="Pfam" id="PF07686">
    <property type="entry name" value="V-set"/>
    <property type="match status" value="1"/>
</dbReference>
<evidence type="ECO:0000256" key="1">
    <source>
        <dbReference type="ARBA" id="ARBA00022859"/>
    </source>
</evidence>
<feature type="non-terminal residue" evidence="5">
    <location>
        <position position="97"/>
    </location>
</feature>
<evidence type="ECO:0000313" key="6">
    <source>
        <dbReference type="Proteomes" id="UP000633448"/>
    </source>
</evidence>
<keyword evidence="2" id="KW-1064">Adaptive immunity</keyword>
<dbReference type="PANTHER" id="PTHR23266">
    <property type="entry name" value="IMMUNOGLOBULIN HEAVY CHAIN"/>
    <property type="match status" value="1"/>
</dbReference>
<evidence type="ECO:0000256" key="2">
    <source>
        <dbReference type="ARBA" id="ARBA00023130"/>
    </source>
</evidence>
<dbReference type="InterPro" id="IPR050199">
    <property type="entry name" value="IgHV"/>
</dbReference>
<dbReference type="SUPFAM" id="SSF48726">
    <property type="entry name" value="Immunoglobulin"/>
    <property type="match status" value="1"/>
</dbReference>
<dbReference type="GO" id="GO:0002250">
    <property type="term" value="P:adaptive immune response"/>
    <property type="evidence" value="ECO:0007669"/>
    <property type="project" value="UniProtKB-KW"/>
</dbReference>
<evidence type="ECO:0000256" key="3">
    <source>
        <dbReference type="ARBA" id="ARBA00043265"/>
    </source>
</evidence>
<dbReference type="InterPro" id="IPR013783">
    <property type="entry name" value="Ig-like_fold"/>
</dbReference>
<dbReference type="GO" id="GO:0019814">
    <property type="term" value="C:immunoglobulin complex"/>
    <property type="evidence" value="ECO:0007669"/>
    <property type="project" value="UniProtKB-KW"/>
</dbReference>
<proteinExistence type="predicted"/>
<reference evidence="5" key="1">
    <citation type="submission" date="2019-10" db="EMBL/GenBank/DDBJ databases">
        <title>Bird 10,000 Genomes (B10K) Project - Family phase.</title>
        <authorList>
            <person name="Zhang G."/>
        </authorList>
    </citation>
    <scope>NUCLEOTIDE SEQUENCE</scope>
    <source>
        <strain evidence="5">B10K-DU-002-53</strain>
        <tissue evidence="5">Muscle</tissue>
    </source>
</reference>
<accession>A0A851F346</accession>
<gene>
    <name evidence="5" type="primary">Hv03</name>
    <name evidence="5" type="ORF">PITSOR_R14832</name>
</gene>
<dbReference type="GO" id="GO:0005576">
    <property type="term" value="C:extracellular region"/>
    <property type="evidence" value="ECO:0007669"/>
    <property type="project" value="UniProtKB-ARBA"/>
</dbReference>
<keyword evidence="6" id="KW-1185">Reference proteome</keyword>
<keyword evidence="1" id="KW-0391">Immunity</keyword>
<dbReference type="InterPro" id="IPR013106">
    <property type="entry name" value="Ig_V-set"/>
</dbReference>
<dbReference type="AlphaFoldDB" id="A0A851F346"/>
<protein>
    <submittedName>
        <fullName evidence="5">HV03 protein</fullName>
    </submittedName>
</protein>
<sequence length="97" mass="10564">VTLAESGGDLKSPGGSLTLLCRASGFDLSSFDTYWVRQGPGKELHWVAWSRNDNGSAIYAPWAGGRFTISRDNALSSVTLQMRNLTEEDSGIYFCAK</sequence>
<feature type="non-terminal residue" evidence="5">
    <location>
        <position position="1"/>
    </location>
</feature>
<dbReference type="OrthoDB" id="8865476at2759"/>
<feature type="domain" description="Ig-like" evidence="4">
    <location>
        <begin position="1"/>
        <end position="97"/>
    </location>
</feature>
<keyword evidence="3" id="KW-1280">Immunoglobulin</keyword>
<dbReference type="SMART" id="SM00406">
    <property type="entry name" value="IGv"/>
    <property type="match status" value="1"/>
</dbReference>
<dbReference type="EMBL" id="WEKX01009793">
    <property type="protein sequence ID" value="NWI88845.1"/>
    <property type="molecule type" value="Genomic_DNA"/>
</dbReference>
<dbReference type="Proteomes" id="UP000633448">
    <property type="component" value="Unassembled WGS sequence"/>
</dbReference>
<evidence type="ECO:0000313" key="5">
    <source>
        <dbReference type="EMBL" id="NWI88845.1"/>
    </source>
</evidence>
<dbReference type="Gene3D" id="2.60.40.10">
    <property type="entry name" value="Immunoglobulins"/>
    <property type="match status" value="1"/>
</dbReference>
<dbReference type="InterPro" id="IPR036179">
    <property type="entry name" value="Ig-like_dom_sf"/>
</dbReference>
<organism evidence="5 6">
    <name type="scientific">Pitta sordida</name>
    <name type="common">Hooded pitta</name>
    <dbReference type="NCBI Taxonomy" id="9163"/>
    <lineage>
        <taxon>Eukaryota</taxon>
        <taxon>Metazoa</taxon>
        <taxon>Chordata</taxon>
        <taxon>Craniata</taxon>
        <taxon>Vertebrata</taxon>
        <taxon>Euteleostomi</taxon>
        <taxon>Archelosauria</taxon>
        <taxon>Archosauria</taxon>
        <taxon>Dinosauria</taxon>
        <taxon>Saurischia</taxon>
        <taxon>Theropoda</taxon>
        <taxon>Coelurosauria</taxon>
        <taxon>Aves</taxon>
        <taxon>Neognathae</taxon>
        <taxon>Neoaves</taxon>
        <taxon>Telluraves</taxon>
        <taxon>Australaves</taxon>
        <taxon>Passeriformes</taxon>
        <taxon>Pittidae</taxon>
        <taxon>Pitta</taxon>
    </lineage>
</organism>
<evidence type="ECO:0000259" key="4">
    <source>
        <dbReference type="PROSITE" id="PS50835"/>
    </source>
</evidence>
<dbReference type="InterPro" id="IPR007110">
    <property type="entry name" value="Ig-like_dom"/>
</dbReference>